<reference evidence="1 2" key="1">
    <citation type="submission" date="2024-09" db="EMBL/GenBank/DDBJ databases">
        <authorList>
            <person name="Sun Q."/>
            <person name="Mori K."/>
        </authorList>
    </citation>
    <scope>NUCLEOTIDE SEQUENCE [LARGE SCALE GENOMIC DNA]</scope>
    <source>
        <strain evidence="1 2">TBRC 3947</strain>
    </source>
</reference>
<name>A0ABV6MEM0_9ACTN</name>
<sequence length="184" mass="20272">MLLSARMVNHGRSAAVVCAYLMVALYVYEASDVEFTAEETVRLDRLAYSAESGFVAERHGDLLQPGTTALRLEKGVYHFRTGHDAGLRVDPAGAVTVRTMVPSVQRDRDQWPDPPPRVVKSLLDDPSALPVEVTDKDKWPEPPPRVVDGFPSDLWAEHAVAFAAKGSGRPDRVPALTVRYGHDR</sequence>
<evidence type="ECO:0000313" key="1">
    <source>
        <dbReference type="EMBL" id="MFC0533014.1"/>
    </source>
</evidence>
<evidence type="ECO:0000313" key="2">
    <source>
        <dbReference type="Proteomes" id="UP001589867"/>
    </source>
</evidence>
<evidence type="ECO:0008006" key="3">
    <source>
        <dbReference type="Google" id="ProtNLM"/>
    </source>
</evidence>
<gene>
    <name evidence="1" type="ORF">ACFFIA_35905</name>
</gene>
<keyword evidence="2" id="KW-1185">Reference proteome</keyword>
<protein>
    <recommendedName>
        <fullName evidence="3">YkuD domain-containing protein</fullName>
    </recommendedName>
</protein>
<accession>A0ABV6MEM0</accession>
<comment type="caution">
    <text evidence="1">The sequence shown here is derived from an EMBL/GenBank/DDBJ whole genome shotgun (WGS) entry which is preliminary data.</text>
</comment>
<proteinExistence type="predicted"/>
<dbReference type="EMBL" id="JBHLUH010000077">
    <property type="protein sequence ID" value="MFC0533014.1"/>
    <property type="molecule type" value="Genomic_DNA"/>
</dbReference>
<dbReference type="Proteomes" id="UP001589867">
    <property type="component" value="Unassembled WGS sequence"/>
</dbReference>
<dbReference type="RefSeq" id="WP_377260105.1">
    <property type="nucleotide sequence ID" value="NZ_JBHLUH010000077.1"/>
</dbReference>
<organism evidence="1 2">
    <name type="scientific">Phytohabitans kaempferiae</name>
    <dbReference type="NCBI Taxonomy" id="1620943"/>
    <lineage>
        <taxon>Bacteria</taxon>
        <taxon>Bacillati</taxon>
        <taxon>Actinomycetota</taxon>
        <taxon>Actinomycetes</taxon>
        <taxon>Micromonosporales</taxon>
        <taxon>Micromonosporaceae</taxon>
    </lineage>
</organism>